<reference evidence="1 2" key="1">
    <citation type="submission" date="2019-06" db="EMBL/GenBank/DDBJ databases">
        <title>Draft genomes of female and male turbot (Scophthalmus maximus).</title>
        <authorList>
            <person name="Xu H."/>
            <person name="Xu X.-W."/>
            <person name="Shao C."/>
            <person name="Chen S."/>
        </authorList>
    </citation>
    <scope>NUCLEOTIDE SEQUENCE [LARGE SCALE GENOMIC DNA]</scope>
    <source>
        <strain evidence="1">Ysfricsl-2016a</strain>
        <tissue evidence="1">Blood</tissue>
    </source>
</reference>
<organism evidence="1 2">
    <name type="scientific">Scophthalmus maximus</name>
    <name type="common">Turbot</name>
    <name type="synonym">Psetta maxima</name>
    <dbReference type="NCBI Taxonomy" id="52904"/>
    <lineage>
        <taxon>Eukaryota</taxon>
        <taxon>Metazoa</taxon>
        <taxon>Chordata</taxon>
        <taxon>Craniata</taxon>
        <taxon>Vertebrata</taxon>
        <taxon>Euteleostomi</taxon>
        <taxon>Actinopterygii</taxon>
        <taxon>Neopterygii</taxon>
        <taxon>Teleostei</taxon>
        <taxon>Neoteleostei</taxon>
        <taxon>Acanthomorphata</taxon>
        <taxon>Carangaria</taxon>
        <taxon>Pleuronectiformes</taxon>
        <taxon>Pleuronectoidei</taxon>
        <taxon>Scophthalmidae</taxon>
        <taxon>Scophthalmus</taxon>
    </lineage>
</organism>
<gene>
    <name evidence="1" type="ORF">F2P81_005495</name>
</gene>
<sequence>MMLPPLWRRHSCQEHPYDGRRLSTAHGLPLEQLEPRTHIRIKQRFHSDTERYLCRNRTLEKLRPGLKKPRLSWPSSLKRYPPSSVVKSAFVVQHRVWRGKSKT</sequence>
<dbReference type="Proteomes" id="UP000438429">
    <property type="component" value="Unassembled WGS sequence"/>
</dbReference>
<comment type="caution">
    <text evidence="1">The sequence shown here is derived from an EMBL/GenBank/DDBJ whole genome shotgun (WGS) entry which is preliminary data.</text>
</comment>
<protein>
    <submittedName>
        <fullName evidence="1">Uncharacterized protein</fullName>
    </submittedName>
</protein>
<evidence type="ECO:0000313" key="2">
    <source>
        <dbReference type="Proteomes" id="UP000438429"/>
    </source>
</evidence>
<proteinExistence type="predicted"/>
<dbReference type="AlphaFoldDB" id="A0A6A4T7E5"/>
<evidence type="ECO:0000313" key="1">
    <source>
        <dbReference type="EMBL" id="KAF0041963.1"/>
    </source>
</evidence>
<accession>A0A6A4T7E5</accession>
<name>A0A6A4T7E5_SCOMX</name>
<dbReference type="EMBL" id="VEVO01000005">
    <property type="protein sequence ID" value="KAF0041963.1"/>
    <property type="molecule type" value="Genomic_DNA"/>
</dbReference>